<dbReference type="OMA" id="QRPLPIM"/>
<evidence type="ECO:0000256" key="4">
    <source>
        <dbReference type="ARBA" id="ARBA00023242"/>
    </source>
</evidence>
<evidence type="ECO:0000256" key="2">
    <source>
        <dbReference type="ARBA" id="ARBA00022705"/>
    </source>
</evidence>
<accession>G8YUU1</accession>
<keyword evidence="5" id="KW-0131">Cell cycle</keyword>
<dbReference type="Pfam" id="PF09696">
    <property type="entry name" value="Ctf8"/>
    <property type="match status" value="1"/>
</dbReference>
<evidence type="ECO:0000313" key="8">
    <source>
        <dbReference type="Proteomes" id="UP000005222"/>
    </source>
</evidence>
<protein>
    <submittedName>
        <fullName evidence="7">Piso0_000211 protein</fullName>
    </submittedName>
</protein>
<name>G8YUU1_PICSO</name>
<gene>
    <name evidence="7" type="primary">Piso0_000211</name>
    <name evidence="7" type="ORF">GNLVRS01_PISO0A04378g</name>
</gene>
<comment type="similarity">
    <text evidence="6">Belongs to the CTF8 family.</text>
</comment>
<keyword evidence="2" id="KW-0235">DNA replication</keyword>
<dbReference type="PANTHER" id="PTHR28605">
    <property type="entry name" value="CTF8, CHROMOSOME TRANSMISSION FIDELITY FACTOR 8 HOMOLOG (S. CEREVISIAE)"/>
    <property type="match status" value="1"/>
</dbReference>
<evidence type="ECO:0000256" key="6">
    <source>
        <dbReference type="ARBA" id="ARBA00038447"/>
    </source>
</evidence>
<proteinExistence type="inferred from homology"/>
<dbReference type="AlphaFoldDB" id="G8YUU1"/>
<evidence type="ECO:0000256" key="5">
    <source>
        <dbReference type="ARBA" id="ARBA00023306"/>
    </source>
</evidence>
<reference evidence="7 8" key="1">
    <citation type="journal article" date="2012" name="G3 (Bethesda)">
        <title>Pichia sorbitophila, an interspecies yeast hybrid reveals early steps of genome resolution following polyploidization.</title>
        <authorList>
            <person name="Leh Louis V."/>
            <person name="Despons L."/>
            <person name="Friedrich A."/>
            <person name="Martin T."/>
            <person name="Durrens P."/>
            <person name="Casaregola S."/>
            <person name="Neuveglise C."/>
            <person name="Fairhead C."/>
            <person name="Marck C."/>
            <person name="Cruz J.A."/>
            <person name="Straub M.L."/>
            <person name="Kugler V."/>
            <person name="Sacerdot C."/>
            <person name="Uzunov Z."/>
            <person name="Thierry A."/>
            <person name="Weiss S."/>
            <person name="Bleykasten C."/>
            <person name="De Montigny J."/>
            <person name="Jacques N."/>
            <person name="Jung P."/>
            <person name="Lemaire M."/>
            <person name="Mallet S."/>
            <person name="Morel G."/>
            <person name="Richard G.F."/>
            <person name="Sarkar A."/>
            <person name="Savel G."/>
            <person name="Schacherer J."/>
            <person name="Seret M.L."/>
            <person name="Talla E."/>
            <person name="Samson G."/>
            <person name="Jubin C."/>
            <person name="Poulain J."/>
            <person name="Vacherie B."/>
            <person name="Barbe V."/>
            <person name="Pelletier E."/>
            <person name="Sherman D.J."/>
            <person name="Westhof E."/>
            <person name="Weissenbach J."/>
            <person name="Baret P.V."/>
            <person name="Wincker P."/>
            <person name="Gaillardin C."/>
            <person name="Dujon B."/>
            <person name="Souciet J.L."/>
        </authorList>
    </citation>
    <scope>NUCLEOTIDE SEQUENCE [LARGE SCALE GENOMIC DNA]</scope>
    <source>
        <strain evidence="8">ATCC MYA-4447 / BCRC 22081 / CBS 7064 / NBRC 10061 / NRRL Y-12695</strain>
    </source>
</reference>
<dbReference type="GO" id="GO:0006260">
    <property type="term" value="P:DNA replication"/>
    <property type="evidence" value="ECO:0007669"/>
    <property type="project" value="UniProtKB-KW"/>
</dbReference>
<keyword evidence="3" id="KW-0238">DNA-binding</keyword>
<keyword evidence="4" id="KW-0539">Nucleus</keyword>
<dbReference type="PANTHER" id="PTHR28605:SF1">
    <property type="entry name" value="CHROMOSOME TRANSMISSION FIDELITY FACTOR 8"/>
    <property type="match status" value="1"/>
</dbReference>
<dbReference type="HOGENOM" id="CLU_090690_1_0_1"/>
<evidence type="ECO:0000313" key="7">
    <source>
        <dbReference type="EMBL" id="CCE72624.1"/>
    </source>
</evidence>
<dbReference type="OrthoDB" id="121932at2759"/>
<dbReference type="STRING" id="559304.G8YUU1"/>
<dbReference type="GO" id="GO:0007064">
    <property type="term" value="P:mitotic sister chromatid cohesion"/>
    <property type="evidence" value="ECO:0007669"/>
    <property type="project" value="InterPro"/>
</dbReference>
<dbReference type="EMBL" id="FO082059">
    <property type="protein sequence ID" value="CCE72624.1"/>
    <property type="molecule type" value="Genomic_DNA"/>
</dbReference>
<dbReference type="GO" id="GO:0003677">
    <property type="term" value="F:DNA binding"/>
    <property type="evidence" value="ECO:0007669"/>
    <property type="project" value="UniProtKB-KW"/>
</dbReference>
<dbReference type="eggNOG" id="KOG4487">
    <property type="taxonomic scope" value="Eukaryota"/>
</dbReference>
<dbReference type="FunCoup" id="G8YUU1">
    <property type="interactions" value="112"/>
</dbReference>
<dbReference type="InterPro" id="IPR018607">
    <property type="entry name" value="Ctf8"/>
</dbReference>
<keyword evidence="8" id="KW-1185">Reference proteome</keyword>
<dbReference type="GO" id="GO:0031390">
    <property type="term" value="C:Ctf18 RFC-like complex"/>
    <property type="evidence" value="ECO:0007669"/>
    <property type="project" value="InterPro"/>
</dbReference>
<evidence type="ECO:0000256" key="1">
    <source>
        <dbReference type="ARBA" id="ARBA00004123"/>
    </source>
</evidence>
<organism evidence="7 8">
    <name type="scientific">Pichia sorbitophila (strain ATCC MYA-4447 / BCRC 22081 / CBS 7064 / NBRC 10061 / NRRL Y-12695)</name>
    <name type="common">Hybrid yeast</name>
    <dbReference type="NCBI Taxonomy" id="559304"/>
    <lineage>
        <taxon>Eukaryota</taxon>
        <taxon>Fungi</taxon>
        <taxon>Dikarya</taxon>
        <taxon>Ascomycota</taxon>
        <taxon>Saccharomycotina</taxon>
        <taxon>Pichiomycetes</taxon>
        <taxon>Debaryomycetaceae</taxon>
        <taxon>Millerozyma</taxon>
    </lineage>
</organism>
<evidence type="ECO:0000256" key="3">
    <source>
        <dbReference type="ARBA" id="ARBA00023125"/>
    </source>
</evidence>
<sequence length="152" mass="16664">MPCTEIEYSDVKSIIGDAAHQQSSQEMADDRIITTPFGLALLDIQGELNIPDHVNEEADSIPGGTGAHITIDEIYHAVRVGKLHINENNPREATLLVGKSQKLIGTVDDLKPPLAVMRIPDREQGTQAGEPVKIVDVLRKKVVFKNRPLPVM</sequence>
<dbReference type="InParanoid" id="G8YUU1"/>
<dbReference type="Proteomes" id="UP000005222">
    <property type="component" value="Chromosome A"/>
</dbReference>
<comment type="subcellular location">
    <subcellularLocation>
        <location evidence="1">Nucleus</location>
    </subcellularLocation>
</comment>